<gene>
    <name evidence="1" type="ORF">GM661_18260</name>
</gene>
<evidence type="ECO:0000313" key="1">
    <source>
        <dbReference type="EMBL" id="QTL99759.1"/>
    </source>
</evidence>
<dbReference type="Proteomes" id="UP000665020">
    <property type="component" value="Chromosome"/>
</dbReference>
<dbReference type="EMBL" id="CP046640">
    <property type="protein sequence ID" value="QTL99759.1"/>
    <property type="molecule type" value="Genomic_DNA"/>
</dbReference>
<protein>
    <submittedName>
        <fullName evidence="1">Uncharacterized protein</fullName>
    </submittedName>
</protein>
<organism evidence="1 2">
    <name type="scientific">Iocasia fonsfrigidae</name>
    <dbReference type="NCBI Taxonomy" id="2682810"/>
    <lineage>
        <taxon>Bacteria</taxon>
        <taxon>Bacillati</taxon>
        <taxon>Bacillota</taxon>
        <taxon>Clostridia</taxon>
        <taxon>Halanaerobiales</taxon>
        <taxon>Halanaerobiaceae</taxon>
        <taxon>Iocasia</taxon>
    </lineage>
</organism>
<dbReference type="RefSeq" id="WP_230868087.1">
    <property type="nucleotide sequence ID" value="NZ_CP046640.1"/>
</dbReference>
<accession>A0A8A7KJI6</accession>
<keyword evidence="2" id="KW-1185">Reference proteome</keyword>
<reference evidence="1" key="1">
    <citation type="submission" date="2019-12" db="EMBL/GenBank/DDBJ databases">
        <authorList>
            <person name="zhang j."/>
            <person name="sun C.M."/>
        </authorList>
    </citation>
    <scope>NUCLEOTIDE SEQUENCE</scope>
    <source>
        <strain evidence="1">NS-1</strain>
    </source>
</reference>
<dbReference type="AlphaFoldDB" id="A0A8A7KJI6"/>
<sequence>METGDNGKVQSISTVLDDRRNDESALSNNLIERILNRNQAYKRVVRNKGSHGVDGMSVMISNYMSRVRKQQKELCKV</sequence>
<name>A0A8A7KJI6_9FIRM</name>
<dbReference type="KEGG" id="ifn:GM661_18260"/>
<proteinExistence type="predicted"/>
<evidence type="ECO:0000313" key="2">
    <source>
        <dbReference type="Proteomes" id="UP000665020"/>
    </source>
</evidence>